<dbReference type="Pfam" id="PF08424">
    <property type="entry name" value="NRDE-2"/>
    <property type="match status" value="1"/>
</dbReference>
<dbReference type="GO" id="GO:1902369">
    <property type="term" value="P:negative regulation of RNA catabolic process"/>
    <property type="evidence" value="ECO:0007669"/>
    <property type="project" value="TreeGrafter"/>
</dbReference>
<dbReference type="FunFam" id="1.25.40.10:FF:001107">
    <property type="entry name" value="Protein NRDE2-like protein"/>
    <property type="match status" value="1"/>
</dbReference>
<accession>A0A7N5ZZM9</accession>
<reference evidence="5" key="1">
    <citation type="submission" date="2021-04" db="EMBL/GenBank/DDBJ databases">
        <authorList>
            <consortium name="Wellcome Sanger Institute Data Sharing"/>
        </authorList>
    </citation>
    <scope>NUCLEOTIDE SEQUENCE [LARGE SCALE GENOMIC DNA]</scope>
</reference>
<comment type="similarity">
    <text evidence="2">Belongs to the NRDE2 family.</text>
</comment>
<dbReference type="GO" id="GO:0071013">
    <property type="term" value="C:catalytic step 2 spliceosome"/>
    <property type="evidence" value="ECO:0007669"/>
    <property type="project" value="TreeGrafter"/>
</dbReference>
<reference evidence="5" key="3">
    <citation type="submission" date="2025-09" db="UniProtKB">
        <authorList>
            <consortium name="Ensembl"/>
        </authorList>
    </citation>
    <scope>IDENTIFICATION</scope>
</reference>
<keyword evidence="6" id="KW-1185">Reference proteome</keyword>
<dbReference type="GeneTree" id="ENSGT00390000005524"/>
<dbReference type="Ensembl" id="ENSATET00000067559.2">
    <property type="protein sequence ID" value="ENSATEP00000038830.2"/>
    <property type="gene ID" value="ENSATEG00000010247.3"/>
</dbReference>
<feature type="compositionally biased region" description="Basic residues" evidence="4">
    <location>
        <begin position="74"/>
        <end position="96"/>
    </location>
</feature>
<evidence type="ECO:0000256" key="1">
    <source>
        <dbReference type="ARBA" id="ARBA00004123"/>
    </source>
</evidence>
<dbReference type="PANTHER" id="PTHR13471">
    <property type="entry name" value="TETRATRICOPEPTIDE-LIKE HELICAL"/>
    <property type="match status" value="1"/>
</dbReference>
<evidence type="ECO:0000256" key="3">
    <source>
        <dbReference type="ARBA" id="ARBA00023242"/>
    </source>
</evidence>
<dbReference type="CDD" id="cd22200">
    <property type="entry name" value="NRDE2_MID"/>
    <property type="match status" value="1"/>
</dbReference>
<feature type="compositionally biased region" description="Acidic residues" evidence="4">
    <location>
        <begin position="541"/>
        <end position="552"/>
    </location>
</feature>
<dbReference type="GO" id="GO:0031048">
    <property type="term" value="P:regulatory ncRNA-mediated heterochromatin formation"/>
    <property type="evidence" value="ECO:0007669"/>
    <property type="project" value="TreeGrafter"/>
</dbReference>
<dbReference type="Proteomes" id="UP000265040">
    <property type="component" value="Chromosome 12"/>
</dbReference>
<dbReference type="PANTHER" id="PTHR13471:SF0">
    <property type="entry name" value="NUCLEAR EXOSOME REGULATOR NRDE2"/>
    <property type="match status" value="1"/>
</dbReference>
<sequence>MRQNNMALFPAFAEVASSKVEDSPEELDWLNNKSFQTRHALSLHSRFLEEKETSVGREVSSLEEGKEKEDNVPHKNRKKKSEKKRKKKKKHKKKSGRYSDSSGSDFDTIYPSDLKKEDEADRHQAAPLANCFSWLDDLQSPSEQPFCVDRKPDTANWTYKSLYRGDVARYKRKGSSSLGLDPRRQQVSWEESESKKQKSGDKKKAADRYFSTVSRQLLSTAVVICRFQIHTSFFFHLTSNIYCFKSGVKLHESSVNPLGVYDSSTSLWLQGKGLQDQQREDMQTGQSAALLAGKTEEFNRRLREQPADTQLWIKFIHYQDELSSTAFGGEEEQQGTDSAERRKSSHRAVLEKKLSIAERAVATNPSCIALQLERLKICQELWEPSALAKEWKKLVFLHPNSAPLWKEYLLFTQSYFSNFTVPKVNSAYGKCISTLSAVRDGSMVSHPALPGIEEDMLDIFTQQCHFLRQSGHSEKAIALFQAMIDFTFYKPDSVQKLSTKQQVEFFEPFWDSGEARVGELGARGWKAWMLQQERGGWIQPSEEEEDEEDEEEVKDRSQPRWTVWLDVEASREAAQWMPWRPDKAKGQSEEDCEDPDRQVLFDDIGPSLICLSSPELQLNLVLHFLSFLGLPVDLVHFATPFQSGLLLENLSLLTQGHMTTLQGTKKWAGLGKHGERFVTNVFNMVQAVLPVHHRAVLSLSWMQYEKLKVLRCIHGSNKKRVRSQGKSSKRVAKRLLKESDNRSSLVLWREYAHMEWVLGNLDEARKVFSTATAMGGTKGLSSPSLCELCLLWSQLEVEYGASVQGGRLTDVTTSPAGSVLTKLAEGNSSFGSSSSQSLSPVSILKARRSYEQALIDGLLRGLVGCYALFQYLTVGIQAANAVYSQARERLEELHRTSTAERQPSVLAVQHAALLRYHNSISVFPLATLRQTLTSALFSWPNSTPLWSIYIQVENRYHSAGRARRFFHTVTRDNNSVVPRLFAIVAEQQRKQLVDAAQRSCHGAALPILPENGLSNRIRGLFESTIATKMGAHCPLLWRMYMHFLVSEGKVDKATGIFYRALQNIPWAKGLYMDAVQLIPERLQEFVDLMTEKELRLRLPLEELDILLED</sequence>
<feature type="compositionally biased region" description="Basic and acidic residues" evidence="4">
    <location>
        <begin position="192"/>
        <end position="201"/>
    </location>
</feature>
<reference evidence="5" key="2">
    <citation type="submission" date="2025-08" db="UniProtKB">
        <authorList>
            <consortium name="Ensembl"/>
        </authorList>
    </citation>
    <scope>IDENTIFICATION</scope>
</reference>
<comment type="subcellular location">
    <subcellularLocation>
        <location evidence="1">Nucleus</location>
    </subcellularLocation>
</comment>
<evidence type="ECO:0000313" key="5">
    <source>
        <dbReference type="Ensembl" id="ENSATEP00000038830.2"/>
    </source>
</evidence>
<evidence type="ECO:0000256" key="2">
    <source>
        <dbReference type="ARBA" id="ARBA00009265"/>
    </source>
</evidence>
<proteinExistence type="inferred from homology"/>
<feature type="region of interest" description="Disordered" evidence="4">
    <location>
        <begin position="173"/>
        <end position="201"/>
    </location>
</feature>
<keyword evidence="3" id="KW-0539">Nucleus</keyword>
<feature type="region of interest" description="Disordered" evidence="4">
    <location>
        <begin position="46"/>
        <end position="111"/>
    </location>
</feature>
<feature type="region of interest" description="Disordered" evidence="4">
    <location>
        <begin position="536"/>
        <end position="557"/>
    </location>
</feature>
<dbReference type="InterPro" id="IPR013633">
    <property type="entry name" value="NRDE-2"/>
</dbReference>
<evidence type="ECO:0000313" key="6">
    <source>
        <dbReference type="Proteomes" id="UP000265040"/>
    </source>
</evidence>
<feature type="compositionally biased region" description="Basic and acidic residues" evidence="4">
    <location>
        <begin position="46"/>
        <end position="55"/>
    </location>
</feature>
<dbReference type="AlphaFoldDB" id="A0A7N5ZZM9"/>
<dbReference type="Gene3D" id="1.25.40.10">
    <property type="entry name" value="Tetratricopeptide repeat domain"/>
    <property type="match status" value="3"/>
</dbReference>
<dbReference type="SUPFAM" id="SSF48452">
    <property type="entry name" value="TPR-like"/>
    <property type="match status" value="1"/>
</dbReference>
<protein>
    <recommendedName>
        <fullName evidence="7">NRDE-2, necessary for RNA interference, domain containing</fullName>
    </recommendedName>
</protein>
<gene>
    <name evidence="5" type="primary">NRDE2</name>
</gene>
<evidence type="ECO:0000256" key="4">
    <source>
        <dbReference type="SAM" id="MobiDB-lite"/>
    </source>
</evidence>
<organism evidence="5 6">
    <name type="scientific">Anabas testudineus</name>
    <name type="common">Climbing perch</name>
    <name type="synonym">Anthias testudineus</name>
    <dbReference type="NCBI Taxonomy" id="64144"/>
    <lineage>
        <taxon>Eukaryota</taxon>
        <taxon>Metazoa</taxon>
        <taxon>Chordata</taxon>
        <taxon>Craniata</taxon>
        <taxon>Vertebrata</taxon>
        <taxon>Euteleostomi</taxon>
        <taxon>Actinopterygii</taxon>
        <taxon>Neopterygii</taxon>
        <taxon>Teleostei</taxon>
        <taxon>Neoteleostei</taxon>
        <taxon>Acanthomorphata</taxon>
        <taxon>Anabantaria</taxon>
        <taxon>Anabantiformes</taxon>
        <taxon>Anabantoidei</taxon>
        <taxon>Anabantidae</taxon>
        <taxon>Anabas</taxon>
    </lineage>
</organism>
<evidence type="ECO:0008006" key="7">
    <source>
        <dbReference type="Google" id="ProtNLM"/>
    </source>
</evidence>
<dbReference type="InterPro" id="IPR011990">
    <property type="entry name" value="TPR-like_helical_dom_sf"/>
</dbReference>
<name>A0A7N5ZZM9_ANATE</name>
<feature type="compositionally biased region" description="Basic and acidic residues" evidence="4">
    <location>
        <begin position="63"/>
        <end position="73"/>
    </location>
</feature>